<organism evidence="1 2">
    <name type="scientific">Actinomadura sediminis</name>
    <dbReference type="NCBI Taxonomy" id="1038904"/>
    <lineage>
        <taxon>Bacteria</taxon>
        <taxon>Bacillati</taxon>
        <taxon>Actinomycetota</taxon>
        <taxon>Actinomycetes</taxon>
        <taxon>Streptosporangiales</taxon>
        <taxon>Thermomonosporaceae</taxon>
        <taxon>Actinomadura</taxon>
    </lineage>
</organism>
<dbReference type="EMBL" id="JBHTJA010000052">
    <property type="protein sequence ID" value="MFD0903303.1"/>
    <property type="molecule type" value="Genomic_DNA"/>
</dbReference>
<proteinExistence type="predicted"/>
<comment type="caution">
    <text evidence="1">The sequence shown here is derived from an EMBL/GenBank/DDBJ whole genome shotgun (WGS) entry which is preliminary data.</text>
</comment>
<dbReference type="Proteomes" id="UP001596972">
    <property type="component" value="Unassembled WGS sequence"/>
</dbReference>
<sequence length="41" mass="4428">MTSAPRLTRTERLLLAAAALRGAVAGAVRALTERLLDHFTH</sequence>
<keyword evidence="2" id="KW-1185">Reference proteome</keyword>
<protein>
    <submittedName>
        <fullName evidence="1">Uncharacterized protein</fullName>
    </submittedName>
</protein>
<accession>A0ABW3ESC0</accession>
<name>A0ABW3ESC0_9ACTN</name>
<dbReference type="RefSeq" id="WP_378301981.1">
    <property type="nucleotide sequence ID" value="NZ_JBHTJA010000052.1"/>
</dbReference>
<evidence type="ECO:0000313" key="2">
    <source>
        <dbReference type="Proteomes" id="UP001596972"/>
    </source>
</evidence>
<evidence type="ECO:0000313" key="1">
    <source>
        <dbReference type="EMBL" id="MFD0903303.1"/>
    </source>
</evidence>
<gene>
    <name evidence="1" type="ORF">ACFQ11_23125</name>
</gene>
<reference evidence="2" key="1">
    <citation type="journal article" date="2019" name="Int. J. Syst. Evol. Microbiol.">
        <title>The Global Catalogue of Microorganisms (GCM) 10K type strain sequencing project: providing services to taxonomists for standard genome sequencing and annotation.</title>
        <authorList>
            <consortium name="The Broad Institute Genomics Platform"/>
            <consortium name="The Broad Institute Genome Sequencing Center for Infectious Disease"/>
            <person name="Wu L."/>
            <person name="Ma J."/>
        </authorList>
    </citation>
    <scope>NUCLEOTIDE SEQUENCE [LARGE SCALE GENOMIC DNA]</scope>
    <source>
        <strain evidence="2">JCM 31202</strain>
    </source>
</reference>